<keyword evidence="3" id="KW-1185">Reference proteome</keyword>
<keyword evidence="1" id="KW-0732">Signal</keyword>
<name>A0A4R6M7M7_9GAMM</name>
<accession>A0A4R6M7M7</accession>
<gene>
    <name evidence="2" type="ORF">DFP79_2201</name>
</gene>
<reference evidence="2 3" key="1">
    <citation type="submission" date="2019-03" db="EMBL/GenBank/DDBJ databases">
        <title>Genomic Encyclopedia of Type Strains, Phase III (KMG-III): the genomes of soil and plant-associated and newly described type strains.</title>
        <authorList>
            <person name="Whitman W."/>
        </authorList>
    </citation>
    <scope>NUCLEOTIDE SEQUENCE [LARGE SCALE GENOMIC DNA]</scope>
    <source>
        <strain evidence="2 3">CECT 7378</strain>
    </source>
</reference>
<protein>
    <submittedName>
        <fullName evidence="2">Uncharacterized protein</fullName>
    </submittedName>
</protein>
<dbReference type="AlphaFoldDB" id="A0A4R6M7M7"/>
<comment type="caution">
    <text evidence="2">The sequence shown here is derived from an EMBL/GenBank/DDBJ whole genome shotgun (WGS) entry which is preliminary data.</text>
</comment>
<sequence>MKRPIYEVISGVGCALLSSLSFANSTLDDFRMHAPADTPLYFEGNLTENTASFSSMNSSDDDIKQAFHTFFSDPSASDFIGMLLSDMTQFSQGNATLLHEYGFTLNDTSAFYFEGGLPVFQATSAQPQTFVNKVISVAESQLFDAKRESWKGQEVFTWPLTIEEFKGESPQLAVAQNGNLISLGLFFKSDSLETKLSRLGFIPETLSLKETGKLNTLVSKFDLSDEGKGFIDLEQLALMVTASKNHSGSKDLQKLGLKPTPDACNADIQMFAQSAPLIVSSFNSETFANDTYNVHYKTIWEIKNDEVRSGLQRLNGHLSATTLNNSGALASVGLGVDVNTLIPVLTNFWMQFQSLELTCPPLKELQTELKAKHPSQLAMFAGLAHGVTGLSLDLFDFEFSQTQGLKSLDAILSVFAENPTNLAAILSNVAPIKGLPLAQDGSPSNLEIPDVPPTIQTKGRVKGNALMVYSGPKASALSEEKSQEKLNNKGLLGAAIDYTATLSSFDNMLGMLGGQEQRAVSNCIPVHSELQKFSNLNVKSTTQISFNDYGIETDVIASANPAPNDIALPGTYQVETMGDDCQWSVYGFETIKSDGTGSYSVIDDLNPSCELFNVEYKWEQVNGQLTIQEQKVLGRDSCDVVLQAQEPSNYQCELLPTGSRGFECLLDEESLYRYTPN</sequence>
<evidence type="ECO:0000256" key="1">
    <source>
        <dbReference type="SAM" id="SignalP"/>
    </source>
</evidence>
<dbReference type="RefSeq" id="WP_133503963.1">
    <property type="nucleotide sequence ID" value="NZ_SNXC01000012.1"/>
</dbReference>
<feature type="chain" id="PRO_5020420880" evidence="1">
    <location>
        <begin position="24"/>
        <end position="677"/>
    </location>
</feature>
<proteinExistence type="predicted"/>
<dbReference type="Proteomes" id="UP000294656">
    <property type="component" value="Unassembled WGS sequence"/>
</dbReference>
<feature type="signal peptide" evidence="1">
    <location>
        <begin position="1"/>
        <end position="23"/>
    </location>
</feature>
<evidence type="ECO:0000313" key="3">
    <source>
        <dbReference type="Proteomes" id="UP000294656"/>
    </source>
</evidence>
<dbReference type="EMBL" id="SNXC01000012">
    <property type="protein sequence ID" value="TDO97383.1"/>
    <property type="molecule type" value="Genomic_DNA"/>
</dbReference>
<evidence type="ECO:0000313" key="2">
    <source>
        <dbReference type="EMBL" id="TDO97383.1"/>
    </source>
</evidence>
<organism evidence="2 3">
    <name type="scientific">Marinomonas balearica</name>
    <dbReference type="NCBI Taxonomy" id="491947"/>
    <lineage>
        <taxon>Bacteria</taxon>
        <taxon>Pseudomonadati</taxon>
        <taxon>Pseudomonadota</taxon>
        <taxon>Gammaproteobacteria</taxon>
        <taxon>Oceanospirillales</taxon>
        <taxon>Oceanospirillaceae</taxon>
        <taxon>Marinomonas</taxon>
    </lineage>
</organism>
<dbReference type="OrthoDB" id="5750169at2"/>